<dbReference type="Gene3D" id="3.90.550.10">
    <property type="entry name" value="Spore Coat Polysaccharide Biosynthesis Protein SpsA, Chain A"/>
    <property type="match status" value="1"/>
</dbReference>
<dbReference type="AlphaFoldDB" id="A0A1H7CD93"/>
<accession>A0A1H7CD93</accession>
<dbReference type="InterPro" id="IPR050088">
    <property type="entry name" value="IspD/TarI_cytidylyltransf_bact"/>
</dbReference>
<evidence type="ECO:0000256" key="2">
    <source>
        <dbReference type="ARBA" id="ARBA00022695"/>
    </source>
</evidence>
<dbReference type="GO" id="GO:0050518">
    <property type="term" value="F:2-C-methyl-D-erythritol 4-phosphate cytidylyltransferase activity"/>
    <property type="evidence" value="ECO:0007669"/>
    <property type="project" value="TreeGrafter"/>
</dbReference>
<organism evidence="4 5">
    <name type="scientific">Propionispira arboris</name>
    <dbReference type="NCBI Taxonomy" id="84035"/>
    <lineage>
        <taxon>Bacteria</taxon>
        <taxon>Bacillati</taxon>
        <taxon>Bacillota</taxon>
        <taxon>Negativicutes</taxon>
        <taxon>Selenomonadales</taxon>
        <taxon>Selenomonadaceae</taxon>
        <taxon>Propionispira</taxon>
    </lineage>
</organism>
<dbReference type="GO" id="GO:0008299">
    <property type="term" value="P:isoprenoid biosynthetic process"/>
    <property type="evidence" value="ECO:0007669"/>
    <property type="project" value="UniProtKB-KW"/>
</dbReference>
<evidence type="ECO:0000313" key="4">
    <source>
        <dbReference type="EMBL" id="SEJ87661.1"/>
    </source>
</evidence>
<keyword evidence="5" id="KW-1185">Reference proteome</keyword>
<dbReference type="EMBL" id="FNZK01000021">
    <property type="protein sequence ID" value="SEJ87661.1"/>
    <property type="molecule type" value="Genomic_DNA"/>
</dbReference>
<keyword evidence="3" id="KW-0414">Isoprene biosynthesis</keyword>
<name>A0A1H7CD93_9FIRM</name>
<dbReference type="InterPro" id="IPR029044">
    <property type="entry name" value="Nucleotide-diphossugar_trans"/>
</dbReference>
<dbReference type="InterPro" id="IPR034683">
    <property type="entry name" value="IspD/TarI"/>
</dbReference>
<dbReference type="Pfam" id="PF01128">
    <property type="entry name" value="IspD"/>
    <property type="match status" value="1"/>
</dbReference>
<sequence length="234" mass="26216">MNKALILAGGVGGRMGQDIPKQFIHINNRPVIIYTLLAFQQHSEIDQIQVVCVEGWQPILEGYALQFNITKLTGIVSGGLTRYESTYRGMCSFTDIWDDDVIIVHDAVRPLVTSAAISDTIRVCSEQGNSMSVLDCMDTMYLKTESTFTKENMDRSLLVRGQTPEAVSGKRMRELYPAAEKQGLKIDSISALQVALGWDIHFARGDEKNIKLTTTEDIDLFKALLEIKRDAWLK</sequence>
<dbReference type="RefSeq" id="WP_177177645.1">
    <property type="nucleotide sequence ID" value="NZ_FNZK01000021.1"/>
</dbReference>
<protein>
    <submittedName>
        <fullName evidence="4">2-C-methyl-D-erythritol 4-phosphate cytidylyltransferase</fullName>
    </submittedName>
</protein>
<dbReference type="STRING" id="84035.SAMN05660742_12131"/>
<keyword evidence="1 4" id="KW-0808">Transferase</keyword>
<dbReference type="InterPro" id="IPR018294">
    <property type="entry name" value="ISPD_synthase_CS"/>
</dbReference>
<evidence type="ECO:0000256" key="1">
    <source>
        <dbReference type="ARBA" id="ARBA00022679"/>
    </source>
</evidence>
<dbReference type="CDD" id="cd02516">
    <property type="entry name" value="CDP-ME_synthetase"/>
    <property type="match status" value="1"/>
</dbReference>
<evidence type="ECO:0000256" key="3">
    <source>
        <dbReference type="ARBA" id="ARBA00023229"/>
    </source>
</evidence>
<dbReference type="PROSITE" id="PS01295">
    <property type="entry name" value="ISPD"/>
    <property type="match status" value="1"/>
</dbReference>
<gene>
    <name evidence="4" type="ORF">SAMN05660742_12131</name>
</gene>
<keyword evidence="2 4" id="KW-0548">Nucleotidyltransferase</keyword>
<reference evidence="4 5" key="1">
    <citation type="submission" date="2016-10" db="EMBL/GenBank/DDBJ databases">
        <authorList>
            <person name="de Groot N.N."/>
        </authorList>
    </citation>
    <scope>NUCLEOTIDE SEQUENCE [LARGE SCALE GENOMIC DNA]</scope>
    <source>
        <strain evidence="4 5">DSM 2179</strain>
    </source>
</reference>
<dbReference type="SUPFAM" id="SSF53448">
    <property type="entry name" value="Nucleotide-diphospho-sugar transferases"/>
    <property type="match status" value="1"/>
</dbReference>
<dbReference type="PANTHER" id="PTHR32125">
    <property type="entry name" value="2-C-METHYL-D-ERYTHRITOL 4-PHOSPHATE CYTIDYLYLTRANSFERASE, CHLOROPLASTIC"/>
    <property type="match status" value="1"/>
</dbReference>
<evidence type="ECO:0000313" key="5">
    <source>
        <dbReference type="Proteomes" id="UP000199662"/>
    </source>
</evidence>
<dbReference type="Proteomes" id="UP000199662">
    <property type="component" value="Unassembled WGS sequence"/>
</dbReference>
<dbReference type="PANTHER" id="PTHR32125:SF4">
    <property type="entry name" value="2-C-METHYL-D-ERYTHRITOL 4-PHOSPHATE CYTIDYLYLTRANSFERASE, CHLOROPLASTIC"/>
    <property type="match status" value="1"/>
</dbReference>
<proteinExistence type="predicted"/>